<dbReference type="PANTHER" id="PTHR31941">
    <property type="entry name" value="CYTOSKELETAL SIGNALING PROTEIN SLM1"/>
    <property type="match status" value="1"/>
</dbReference>
<name>A0A9W8LLT0_9FUNG</name>
<feature type="region of interest" description="Disordered" evidence="1">
    <location>
        <begin position="405"/>
        <end position="441"/>
    </location>
</feature>
<reference evidence="2" key="1">
    <citation type="submission" date="2022-07" db="EMBL/GenBank/DDBJ databases">
        <title>Phylogenomic reconstructions and comparative analyses of Kickxellomycotina fungi.</title>
        <authorList>
            <person name="Reynolds N.K."/>
            <person name="Stajich J.E."/>
            <person name="Barry K."/>
            <person name="Grigoriev I.V."/>
            <person name="Crous P."/>
            <person name="Smith M.E."/>
        </authorList>
    </citation>
    <scope>NUCLEOTIDE SEQUENCE</scope>
    <source>
        <strain evidence="2">BCRC 34489</strain>
    </source>
</reference>
<comment type="caution">
    <text evidence="2">The sequence shown here is derived from an EMBL/GenBank/DDBJ whole genome shotgun (WGS) entry which is preliminary data.</text>
</comment>
<dbReference type="PANTHER" id="PTHR31941:SF1">
    <property type="entry name" value="CYTOSKELETAL SIGNALING PROTEIN SLM1"/>
    <property type="match status" value="1"/>
</dbReference>
<feature type="region of interest" description="Disordered" evidence="1">
    <location>
        <begin position="634"/>
        <end position="679"/>
    </location>
</feature>
<evidence type="ECO:0000256" key="1">
    <source>
        <dbReference type="SAM" id="MobiDB-lite"/>
    </source>
</evidence>
<evidence type="ECO:0008006" key="4">
    <source>
        <dbReference type="Google" id="ProtNLM"/>
    </source>
</evidence>
<dbReference type="AlphaFoldDB" id="A0A9W8LLT0"/>
<evidence type="ECO:0000313" key="2">
    <source>
        <dbReference type="EMBL" id="KAJ2787068.1"/>
    </source>
</evidence>
<sequence length="679" mass="72597">MDIGGQALRRRTAHVRKSDIRVVDGSEGRRLAAFKPADSVGSGDAHDVCHQRLSGWLAMVASYTEYFRSMAAAELDVATVYARIGDTLKVPVREGALFAPPDDGRGVQAAAWRLKALQQQMVERHAAVGRAARQAALAEMLALHDELHVLRRSYEAAVRPLHDELKQCAERAAQRRHVLEDALRARRPEKDPFIVRLEVAALGRKHAELARRLQAQVDAQLGVLGDAEPRVARRVAAAVSAFVDAVGGAHRQLGAAAEQTLHALAPLDAEHEWPAFAERFGSALHAVAVPALGEPCGAADAHVVRQGVVAMREAGPMFRSTWQSKFCVLTAHGFFHVFRSQGDVARGAPETSVYLPLARVARRAGTLQLGAGSKFSRCRIVMQDAPDSLARWQRLMAGTCAAEPQVHSGLATPPDSSGDEAEAEAEASACSPGLRTPPRPATVRRFQFTPTRVAAQQQAQPSPLNIYMRPLDASPLRPSHDTAEGYDTYSPTFSSASASASPLPSPGQAAAADALFGRARPASLCVEPVARPPSFCPDRPASFCSDRPADYSGAGAIWHADVLHVPDPAAALAGLLDPANPYLGDFLARRSTRAARSSTASSAVQTTLWRASSEAHSYAGPPVLPHAHTPLWRASTSTRSHVSVAAPLKASPPPPQQQQRLAVGPCRPSPRTSHDPIPE</sequence>
<gene>
    <name evidence="2" type="ORF">GGI15_001000</name>
</gene>
<keyword evidence="3" id="KW-1185">Reference proteome</keyword>
<evidence type="ECO:0000313" key="3">
    <source>
        <dbReference type="Proteomes" id="UP001140172"/>
    </source>
</evidence>
<dbReference type="OrthoDB" id="5598057at2759"/>
<proteinExistence type="predicted"/>
<accession>A0A9W8LLT0</accession>
<dbReference type="EMBL" id="JANBUM010000034">
    <property type="protein sequence ID" value="KAJ2787068.1"/>
    <property type="molecule type" value="Genomic_DNA"/>
</dbReference>
<dbReference type="Proteomes" id="UP001140172">
    <property type="component" value="Unassembled WGS sequence"/>
</dbReference>
<organism evidence="2 3">
    <name type="scientific">Coemansia interrupta</name>
    <dbReference type="NCBI Taxonomy" id="1126814"/>
    <lineage>
        <taxon>Eukaryota</taxon>
        <taxon>Fungi</taxon>
        <taxon>Fungi incertae sedis</taxon>
        <taxon>Zoopagomycota</taxon>
        <taxon>Kickxellomycotina</taxon>
        <taxon>Kickxellomycetes</taxon>
        <taxon>Kickxellales</taxon>
        <taxon>Kickxellaceae</taxon>
        <taxon>Coemansia</taxon>
    </lineage>
</organism>
<protein>
    <recommendedName>
        <fullName evidence="4">PH domain-containing protein</fullName>
    </recommendedName>
</protein>